<dbReference type="Gene3D" id="2.40.50.140">
    <property type="entry name" value="Nucleic acid-binding proteins"/>
    <property type="match status" value="4"/>
</dbReference>
<dbReference type="Pfam" id="PF16900">
    <property type="entry name" value="REPA_OB_2"/>
    <property type="match status" value="1"/>
</dbReference>
<dbReference type="Pfam" id="PF01336">
    <property type="entry name" value="tRNA_anti-codon"/>
    <property type="match status" value="1"/>
</dbReference>
<keyword evidence="5 11" id="KW-0863">Zinc-finger</keyword>
<dbReference type="FunFam" id="2.40.50.140:FF:000041">
    <property type="entry name" value="Replication protein A subunit"/>
    <property type="match status" value="1"/>
</dbReference>
<dbReference type="FunFam" id="2.40.50.140:FF:000064">
    <property type="entry name" value="Replication protein A subunit"/>
    <property type="match status" value="1"/>
</dbReference>
<organism evidence="16 17">
    <name type="scientific">Drosophila mojavensis</name>
    <name type="common">Fruit fly</name>
    <dbReference type="NCBI Taxonomy" id="7230"/>
    <lineage>
        <taxon>Eukaryota</taxon>
        <taxon>Metazoa</taxon>
        <taxon>Ecdysozoa</taxon>
        <taxon>Arthropoda</taxon>
        <taxon>Hexapoda</taxon>
        <taxon>Insecta</taxon>
        <taxon>Pterygota</taxon>
        <taxon>Neoptera</taxon>
        <taxon>Endopterygota</taxon>
        <taxon>Diptera</taxon>
        <taxon>Brachycera</taxon>
        <taxon>Muscomorpha</taxon>
        <taxon>Ephydroidea</taxon>
        <taxon>Drosophilidae</taxon>
        <taxon>Drosophila</taxon>
    </lineage>
</organism>
<evidence type="ECO:0000256" key="8">
    <source>
        <dbReference type="ARBA" id="ARBA00023242"/>
    </source>
</evidence>
<dbReference type="InterPro" id="IPR047192">
    <property type="entry name" value="Euk_RPA1_DBD_C"/>
</dbReference>
<dbReference type="InterPro" id="IPR007199">
    <property type="entry name" value="Rep_factor-A_N"/>
</dbReference>
<evidence type="ECO:0000256" key="2">
    <source>
        <dbReference type="ARBA" id="ARBA00005690"/>
    </source>
</evidence>
<keyword evidence="6 11" id="KW-0862">Zinc</keyword>
<dbReference type="GO" id="GO:0008270">
    <property type="term" value="F:zinc ion binding"/>
    <property type="evidence" value="ECO:0007669"/>
    <property type="project" value="UniProtKB-KW"/>
</dbReference>
<feature type="domain" description="Replication factor-A protein 1 N-terminal" evidence="13">
    <location>
        <begin position="6"/>
        <end position="107"/>
    </location>
</feature>
<dbReference type="CDD" id="cd04477">
    <property type="entry name" value="RPA1N"/>
    <property type="match status" value="1"/>
</dbReference>
<evidence type="ECO:0000256" key="1">
    <source>
        <dbReference type="ARBA" id="ARBA00004123"/>
    </source>
</evidence>
<dbReference type="InterPro" id="IPR013955">
    <property type="entry name" value="Rep_factor-A_C"/>
</dbReference>
<evidence type="ECO:0000313" key="16">
    <source>
        <dbReference type="EMBL" id="EDW14466.1"/>
    </source>
</evidence>
<dbReference type="FunFam" id="2.40.50.140:FF:000117">
    <property type="entry name" value="Replication protein A subunit"/>
    <property type="match status" value="1"/>
</dbReference>
<evidence type="ECO:0000256" key="10">
    <source>
        <dbReference type="ARBA" id="ARBA00062035"/>
    </source>
</evidence>
<dbReference type="CDD" id="cd04475">
    <property type="entry name" value="RPA1_DBD_B"/>
    <property type="match status" value="1"/>
</dbReference>
<evidence type="ECO:0000256" key="7">
    <source>
        <dbReference type="ARBA" id="ARBA00023125"/>
    </source>
</evidence>
<keyword evidence="8 11" id="KW-0539">Nucleus</keyword>
<dbReference type="FunFam" id="2.40.50.140:FF:000090">
    <property type="entry name" value="Replication protein A subunit"/>
    <property type="match status" value="1"/>
</dbReference>
<dbReference type="Proteomes" id="UP000009192">
    <property type="component" value="Unassembled WGS sequence"/>
</dbReference>
<dbReference type="Pfam" id="PF08646">
    <property type="entry name" value="Rep_fac-A_C"/>
    <property type="match status" value="1"/>
</dbReference>
<comment type="similarity">
    <text evidence="2 11">Belongs to the replication factor A protein 1 family.</text>
</comment>
<dbReference type="InParanoid" id="B4K953"/>
<evidence type="ECO:0000259" key="13">
    <source>
        <dbReference type="Pfam" id="PF04057"/>
    </source>
</evidence>
<accession>B4K953</accession>
<dbReference type="InterPro" id="IPR004591">
    <property type="entry name" value="Rfa1"/>
</dbReference>
<dbReference type="Pfam" id="PF04057">
    <property type="entry name" value="Rep-A_N"/>
    <property type="match status" value="1"/>
</dbReference>
<dbReference type="GO" id="GO:0003677">
    <property type="term" value="F:DNA binding"/>
    <property type="evidence" value="ECO:0007669"/>
    <property type="project" value="UniProtKB-KW"/>
</dbReference>
<dbReference type="eggNOG" id="KOG0851">
    <property type="taxonomic scope" value="Eukaryota"/>
</dbReference>
<dbReference type="NCBIfam" id="TIGR00617">
    <property type="entry name" value="rpa1"/>
    <property type="match status" value="1"/>
</dbReference>
<dbReference type="OrthoDB" id="1751331at2759"/>
<dbReference type="OMA" id="FNSYAML"/>
<dbReference type="PANTHER" id="PTHR47165:SF4">
    <property type="entry name" value="OS03G0429900 PROTEIN"/>
    <property type="match status" value="1"/>
</dbReference>
<protein>
    <recommendedName>
        <fullName evidence="11">Replication protein A subunit</fullName>
    </recommendedName>
</protein>
<dbReference type="InterPro" id="IPR004365">
    <property type="entry name" value="NA-bd_OB_tRNA"/>
</dbReference>
<comment type="function">
    <text evidence="9 11">As part of the heterotrimeric replication protein A complex (RPA/RP-A), binds and stabilizes single-stranded DNA intermediates, that form during DNA replication or upon DNA stress. It prevents their reannealing and in parallel, recruits and activates different proteins and complexes involved in DNA metabolism. Thereby, it plays an essential role both in DNA replication and the cellular response to DNA damage.</text>
</comment>
<dbReference type="AlphaFoldDB" id="B4K953"/>
<feature type="domain" description="OB" evidence="12">
    <location>
        <begin position="186"/>
        <end position="257"/>
    </location>
</feature>
<evidence type="ECO:0000256" key="11">
    <source>
        <dbReference type="RuleBase" id="RU364130"/>
    </source>
</evidence>
<dbReference type="SMR" id="B4K953"/>
<dbReference type="InterPro" id="IPR012340">
    <property type="entry name" value="NA-bd_OB-fold"/>
</dbReference>
<feature type="domain" description="Replication protein A OB" evidence="15">
    <location>
        <begin position="296"/>
        <end position="394"/>
    </location>
</feature>
<comment type="subunit">
    <text evidence="10 11">Component of the heterotrimeric canonical replication protein A complex (RPA).</text>
</comment>
<dbReference type="FunCoup" id="B4K953">
    <property type="interactions" value="2437"/>
</dbReference>
<evidence type="ECO:0000256" key="4">
    <source>
        <dbReference type="ARBA" id="ARBA00022723"/>
    </source>
</evidence>
<evidence type="ECO:0000256" key="6">
    <source>
        <dbReference type="ARBA" id="ARBA00022833"/>
    </source>
</evidence>
<dbReference type="SUPFAM" id="SSF50249">
    <property type="entry name" value="Nucleic acid-binding proteins"/>
    <property type="match status" value="4"/>
</dbReference>
<dbReference type="InterPro" id="IPR031657">
    <property type="entry name" value="REPA_OB_2"/>
</dbReference>
<dbReference type="PhylomeDB" id="B4K953"/>
<keyword evidence="3 11" id="KW-0235">DNA replication</keyword>
<gene>
    <name evidence="16" type="primary">Dmoj\GI24276</name>
    <name evidence="16" type="ORF">Dmoj_GI24276</name>
</gene>
<evidence type="ECO:0000256" key="5">
    <source>
        <dbReference type="ARBA" id="ARBA00022771"/>
    </source>
</evidence>
<dbReference type="CDD" id="cd04476">
    <property type="entry name" value="RPA1_DBD_C"/>
    <property type="match status" value="1"/>
</dbReference>
<evidence type="ECO:0000313" key="17">
    <source>
        <dbReference type="Proteomes" id="UP000009192"/>
    </source>
</evidence>
<dbReference type="EMBL" id="CH933806">
    <property type="protein sequence ID" value="EDW14466.1"/>
    <property type="molecule type" value="Genomic_DNA"/>
</dbReference>
<feature type="domain" description="Replication factor A C-terminal" evidence="14">
    <location>
        <begin position="451"/>
        <end position="596"/>
    </location>
</feature>
<proteinExistence type="inferred from homology"/>
<sequence length="610" mass="68143">MPIASLTTGVIARIMHGEDVPQPVLQILGIKRINTNTDQERFRLLMSDGKYYNSYAMLASQLNEMQHKGLLNENTIVRLDKYMTSMVGKEGSGKRVLIVTEVTVLNSGDEVKTKIGEPVTYENAAKQDTVPKAAPVTASAPVKKEQSYNNNNNNNNNNTMNSTMNGTLNASLTHPIASLSPYQNKWVIKARVTSKTAIRTWSNARGEGKLFSMDLMDESGEIRATAFKEQCDKFYDLIEVGNVYFFSKCQLKPANKQYSQLKNDYEMTFTGETMVQLCDEDDNGGIPEIKFDLIPISQVSNMENKEAVDTIGICKEVGELQTFTSRTTNKEFKKRELTLVDMSNAAVTLTLWGDEAVNFDGHVQPVILVKGSRINEFNGGKSLSMGGGSILKINPDIPEAHKLRGWFDNGGGDNISTMVSARTGGGSFSTDWVTLKDARIRNLGSGDKPDYFQCKAVVHIVKQENAFYKACPQTDCNKKVVDEGNGQYRCERCNAAFPNFKYRLLINMSIGDWTSNRWVTCFSEVGEQLLKHSAQEVGDALENDPATAEKMFSDINFSSYIFKLRCKNEMYGDMTRNKLTVQSMSPINYREYNKHLIKELKEMTGIGPAN</sequence>
<keyword evidence="4 11" id="KW-0479">Metal-binding</keyword>
<dbReference type="KEGG" id="dmo:Dmoj_GI24276"/>
<reference evidence="16 17" key="1">
    <citation type="journal article" date="2007" name="Nature">
        <title>Evolution of genes and genomes on the Drosophila phylogeny.</title>
        <authorList>
            <consortium name="Drosophila 12 Genomes Consortium"/>
            <person name="Clark A.G."/>
            <person name="Eisen M.B."/>
            <person name="Smith D.R."/>
            <person name="Bergman C.M."/>
            <person name="Oliver B."/>
            <person name="Markow T.A."/>
            <person name="Kaufman T.C."/>
            <person name="Kellis M."/>
            <person name="Gelbart W."/>
            <person name="Iyer V.N."/>
            <person name="Pollard D.A."/>
            <person name="Sackton T.B."/>
            <person name="Larracuente A.M."/>
            <person name="Singh N.D."/>
            <person name="Abad J.P."/>
            <person name="Abt D.N."/>
            <person name="Adryan B."/>
            <person name="Aguade M."/>
            <person name="Akashi H."/>
            <person name="Anderson W.W."/>
            <person name="Aquadro C.F."/>
            <person name="Ardell D.H."/>
            <person name="Arguello R."/>
            <person name="Artieri C.G."/>
            <person name="Barbash D.A."/>
            <person name="Barker D."/>
            <person name="Barsanti P."/>
            <person name="Batterham P."/>
            <person name="Batzoglou S."/>
            <person name="Begun D."/>
            <person name="Bhutkar A."/>
            <person name="Blanco E."/>
            <person name="Bosak S.A."/>
            <person name="Bradley R.K."/>
            <person name="Brand A.D."/>
            <person name="Brent M.R."/>
            <person name="Brooks A.N."/>
            <person name="Brown R.H."/>
            <person name="Butlin R.K."/>
            <person name="Caggese C."/>
            <person name="Calvi B.R."/>
            <person name="Bernardo de Carvalho A."/>
            <person name="Caspi A."/>
            <person name="Castrezana S."/>
            <person name="Celniker S.E."/>
            <person name="Chang J.L."/>
            <person name="Chapple C."/>
            <person name="Chatterji S."/>
            <person name="Chinwalla A."/>
            <person name="Civetta A."/>
            <person name="Clifton S.W."/>
            <person name="Comeron J.M."/>
            <person name="Costello J.C."/>
            <person name="Coyne J.A."/>
            <person name="Daub J."/>
            <person name="David R.G."/>
            <person name="Delcher A.L."/>
            <person name="Delehaunty K."/>
            <person name="Do C.B."/>
            <person name="Ebling H."/>
            <person name="Edwards K."/>
            <person name="Eickbush T."/>
            <person name="Evans J.D."/>
            <person name="Filipski A."/>
            <person name="Findeiss S."/>
            <person name="Freyhult E."/>
            <person name="Fulton L."/>
            <person name="Fulton R."/>
            <person name="Garcia A.C."/>
            <person name="Gardiner A."/>
            <person name="Garfield D.A."/>
            <person name="Garvin B.E."/>
            <person name="Gibson G."/>
            <person name="Gilbert D."/>
            <person name="Gnerre S."/>
            <person name="Godfrey J."/>
            <person name="Good R."/>
            <person name="Gotea V."/>
            <person name="Gravely B."/>
            <person name="Greenberg A.J."/>
            <person name="Griffiths-Jones S."/>
            <person name="Gross S."/>
            <person name="Guigo R."/>
            <person name="Gustafson E.A."/>
            <person name="Haerty W."/>
            <person name="Hahn M.W."/>
            <person name="Halligan D.L."/>
            <person name="Halpern A.L."/>
            <person name="Halter G.M."/>
            <person name="Han M.V."/>
            <person name="Heger A."/>
            <person name="Hillier L."/>
            <person name="Hinrichs A.S."/>
            <person name="Holmes I."/>
            <person name="Hoskins R.A."/>
            <person name="Hubisz M.J."/>
            <person name="Hultmark D."/>
            <person name="Huntley M.A."/>
            <person name="Jaffe D.B."/>
            <person name="Jagadeeshan S."/>
            <person name="Jeck W.R."/>
            <person name="Johnson J."/>
            <person name="Jones C.D."/>
            <person name="Jordan W.C."/>
            <person name="Karpen G.H."/>
            <person name="Kataoka E."/>
            <person name="Keightley P.D."/>
            <person name="Kheradpour P."/>
            <person name="Kirkness E.F."/>
            <person name="Koerich L.B."/>
            <person name="Kristiansen K."/>
            <person name="Kudrna D."/>
            <person name="Kulathinal R.J."/>
            <person name="Kumar S."/>
            <person name="Kwok R."/>
            <person name="Lander E."/>
            <person name="Langley C.H."/>
            <person name="Lapoint R."/>
            <person name="Lazzaro B.P."/>
            <person name="Lee S.J."/>
            <person name="Levesque L."/>
            <person name="Li R."/>
            <person name="Lin C.F."/>
            <person name="Lin M.F."/>
            <person name="Lindblad-Toh K."/>
            <person name="Llopart A."/>
            <person name="Long M."/>
            <person name="Low L."/>
            <person name="Lozovsky E."/>
            <person name="Lu J."/>
            <person name="Luo M."/>
            <person name="Machado C.A."/>
            <person name="Makalowski W."/>
            <person name="Marzo M."/>
            <person name="Matsuda M."/>
            <person name="Matzkin L."/>
            <person name="McAllister B."/>
            <person name="McBride C.S."/>
            <person name="McKernan B."/>
            <person name="McKernan K."/>
            <person name="Mendez-Lago M."/>
            <person name="Minx P."/>
            <person name="Mollenhauer M.U."/>
            <person name="Montooth K."/>
            <person name="Mount S.M."/>
            <person name="Mu X."/>
            <person name="Myers E."/>
            <person name="Negre B."/>
            <person name="Newfeld S."/>
            <person name="Nielsen R."/>
            <person name="Noor M.A."/>
            <person name="O'Grady P."/>
            <person name="Pachter L."/>
            <person name="Papaceit M."/>
            <person name="Parisi M.J."/>
            <person name="Parisi M."/>
            <person name="Parts L."/>
            <person name="Pedersen J.S."/>
            <person name="Pesole G."/>
            <person name="Phillippy A.M."/>
            <person name="Ponting C.P."/>
            <person name="Pop M."/>
            <person name="Porcelli D."/>
            <person name="Powell J.R."/>
            <person name="Prohaska S."/>
            <person name="Pruitt K."/>
            <person name="Puig M."/>
            <person name="Quesneville H."/>
            <person name="Ram K.R."/>
            <person name="Rand D."/>
            <person name="Rasmussen M.D."/>
            <person name="Reed L.K."/>
            <person name="Reenan R."/>
            <person name="Reily A."/>
            <person name="Remington K.A."/>
            <person name="Rieger T.T."/>
            <person name="Ritchie M.G."/>
            <person name="Robin C."/>
            <person name="Rogers Y.H."/>
            <person name="Rohde C."/>
            <person name="Rozas J."/>
            <person name="Rubenfield M.J."/>
            <person name="Ruiz A."/>
            <person name="Russo S."/>
            <person name="Salzberg S.L."/>
            <person name="Sanchez-Gracia A."/>
            <person name="Saranga D.J."/>
            <person name="Sato H."/>
            <person name="Schaeffer S.W."/>
            <person name="Schatz M.C."/>
            <person name="Schlenke T."/>
            <person name="Schwartz R."/>
            <person name="Segarra C."/>
            <person name="Singh R.S."/>
            <person name="Sirot L."/>
            <person name="Sirota M."/>
            <person name="Sisneros N.B."/>
            <person name="Smith C.D."/>
            <person name="Smith T.F."/>
            <person name="Spieth J."/>
            <person name="Stage D.E."/>
            <person name="Stark A."/>
            <person name="Stephan W."/>
            <person name="Strausberg R.L."/>
            <person name="Strempel S."/>
            <person name="Sturgill D."/>
            <person name="Sutton G."/>
            <person name="Sutton G.G."/>
            <person name="Tao W."/>
            <person name="Teichmann S."/>
            <person name="Tobari Y.N."/>
            <person name="Tomimura Y."/>
            <person name="Tsolas J.M."/>
            <person name="Valente V.L."/>
            <person name="Venter E."/>
            <person name="Venter J.C."/>
            <person name="Vicario S."/>
            <person name="Vieira F.G."/>
            <person name="Vilella A.J."/>
            <person name="Villasante A."/>
            <person name="Walenz B."/>
            <person name="Wang J."/>
            <person name="Wasserman M."/>
            <person name="Watts T."/>
            <person name="Wilson D."/>
            <person name="Wilson R.K."/>
            <person name="Wing R.A."/>
            <person name="Wolfner M.F."/>
            <person name="Wong A."/>
            <person name="Wong G.K."/>
            <person name="Wu C.I."/>
            <person name="Wu G."/>
            <person name="Yamamoto D."/>
            <person name="Yang H.P."/>
            <person name="Yang S.P."/>
            <person name="Yorke J.A."/>
            <person name="Yoshida K."/>
            <person name="Zdobnov E."/>
            <person name="Zhang P."/>
            <person name="Zhang Y."/>
            <person name="Zimin A.V."/>
            <person name="Baldwin J."/>
            <person name="Abdouelleil A."/>
            <person name="Abdulkadir J."/>
            <person name="Abebe A."/>
            <person name="Abera B."/>
            <person name="Abreu J."/>
            <person name="Acer S.C."/>
            <person name="Aftuck L."/>
            <person name="Alexander A."/>
            <person name="An P."/>
            <person name="Anderson E."/>
            <person name="Anderson S."/>
            <person name="Arachi H."/>
            <person name="Azer M."/>
            <person name="Bachantsang P."/>
            <person name="Barry A."/>
            <person name="Bayul T."/>
            <person name="Berlin A."/>
            <person name="Bessette D."/>
            <person name="Bloom T."/>
            <person name="Blye J."/>
            <person name="Boguslavskiy L."/>
            <person name="Bonnet C."/>
            <person name="Boukhgalter B."/>
            <person name="Bourzgui I."/>
            <person name="Brown A."/>
            <person name="Cahill P."/>
            <person name="Channer S."/>
            <person name="Cheshatsang Y."/>
            <person name="Chuda L."/>
            <person name="Citroen M."/>
            <person name="Collymore A."/>
            <person name="Cooke P."/>
            <person name="Costello M."/>
            <person name="D'Aco K."/>
            <person name="Daza R."/>
            <person name="De Haan G."/>
            <person name="DeGray S."/>
            <person name="DeMaso C."/>
            <person name="Dhargay N."/>
            <person name="Dooley K."/>
            <person name="Dooley E."/>
            <person name="Doricent M."/>
            <person name="Dorje P."/>
            <person name="Dorjee K."/>
            <person name="Dupes A."/>
            <person name="Elong R."/>
            <person name="Falk J."/>
            <person name="Farina A."/>
            <person name="Faro S."/>
            <person name="Ferguson D."/>
            <person name="Fisher S."/>
            <person name="Foley C.D."/>
            <person name="Franke A."/>
            <person name="Friedrich D."/>
            <person name="Gadbois L."/>
            <person name="Gearin G."/>
            <person name="Gearin C.R."/>
            <person name="Giannoukos G."/>
            <person name="Goode T."/>
            <person name="Graham J."/>
            <person name="Grandbois E."/>
            <person name="Grewal S."/>
            <person name="Gyaltsen K."/>
            <person name="Hafez N."/>
            <person name="Hagos B."/>
            <person name="Hall J."/>
            <person name="Henson C."/>
            <person name="Hollinger A."/>
            <person name="Honan T."/>
            <person name="Huard M.D."/>
            <person name="Hughes L."/>
            <person name="Hurhula B."/>
            <person name="Husby M.E."/>
            <person name="Kamat A."/>
            <person name="Kanga B."/>
            <person name="Kashin S."/>
            <person name="Khazanovich D."/>
            <person name="Kisner P."/>
            <person name="Lance K."/>
            <person name="Lara M."/>
            <person name="Lee W."/>
            <person name="Lennon N."/>
            <person name="Letendre F."/>
            <person name="LeVine R."/>
            <person name="Lipovsky A."/>
            <person name="Liu X."/>
            <person name="Liu J."/>
            <person name="Liu S."/>
            <person name="Lokyitsang T."/>
            <person name="Lokyitsang Y."/>
            <person name="Lubonja R."/>
            <person name="Lui A."/>
            <person name="MacDonald P."/>
            <person name="Magnisalis V."/>
            <person name="Maru K."/>
            <person name="Matthews C."/>
            <person name="McCusker W."/>
            <person name="McDonough S."/>
            <person name="Mehta T."/>
            <person name="Meldrim J."/>
            <person name="Meneus L."/>
            <person name="Mihai O."/>
            <person name="Mihalev A."/>
            <person name="Mihova T."/>
            <person name="Mittelman R."/>
            <person name="Mlenga V."/>
            <person name="Montmayeur A."/>
            <person name="Mulrain L."/>
            <person name="Navidi A."/>
            <person name="Naylor J."/>
            <person name="Negash T."/>
            <person name="Nguyen T."/>
            <person name="Nguyen N."/>
            <person name="Nicol R."/>
            <person name="Norbu C."/>
            <person name="Norbu N."/>
            <person name="Novod N."/>
            <person name="O'Neill B."/>
            <person name="Osman S."/>
            <person name="Markiewicz E."/>
            <person name="Oyono O.L."/>
            <person name="Patti C."/>
            <person name="Phunkhang P."/>
            <person name="Pierre F."/>
            <person name="Priest M."/>
            <person name="Raghuraman S."/>
            <person name="Rege F."/>
            <person name="Reyes R."/>
            <person name="Rise C."/>
            <person name="Rogov P."/>
            <person name="Ross K."/>
            <person name="Ryan E."/>
            <person name="Settipalli S."/>
            <person name="Shea T."/>
            <person name="Sherpa N."/>
            <person name="Shi L."/>
            <person name="Shih D."/>
            <person name="Sparrow T."/>
            <person name="Spaulding J."/>
            <person name="Stalker J."/>
            <person name="Stange-Thomann N."/>
            <person name="Stavropoulos S."/>
            <person name="Stone C."/>
            <person name="Strader C."/>
            <person name="Tesfaye S."/>
            <person name="Thomson T."/>
            <person name="Thoulutsang Y."/>
            <person name="Thoulutsang D."/>
            <person name="Topham K."/>
            <person name="Topping I."/>
            <person name="Tsamla T."/>
            <person name="Vassiliev H."/>
            <person name="Vo A."/>
            <person name="Wangchuk T."/>
            <person name="Wangdi T."/>
            <person name="Weiand M."/>
            <person name="Wilkinson J."/>
            <person name="Wilson A."/>
            <person name="Yadav S."/>
            <person name="Young G."/>
            <person name="Yu Q."/>
            <person name="Zembek L."/>
            <person name="Zhong D."/>
            <person name="Zimmer A."/>
            <person name="Zwirko Z."/>
            <person name="Jaffe D.B."/>
            <person name="Alvarez P."/>
            <person name="Brockman W."/>
            <person name="Butler J."/>
            <person name="Chin C."/>
            <person name="Gnerre S."/>
            <person name="Grabherr M."/>
            <person name="Kleber M."/>
            <person name="Mauceli E."/>
            <person name="MacCallum I."/>
        </authorList>
    </citation>
    <scope>NUCLEOTIDE SEQUENCE [LARGE SCALE GENOMIC DNA]</scope>
    <source>
        <strain evidence="17">Tucson 15081-1352.22</strain>
    </source>
</reference>
<name>B4K953_DROMO</name>
<dbReference type="GO" id="GO:0005634">
    <property type="term" value="C:nucleus"/>
    <property type="evidence" value="ECO:0007669"/>
    <property type="project" value="UniProtKB-SubCell"/>
</dbReference>
<evidence type="ECO:0000259" key="14">
    <source>
        <dbReference type="Pfam" id="PF08646"/>
    </source>
</evidence>
<dbReference type="CDD" id="cd04474">
    <property type="entry name" value="RPA1_DBD_A"/>
    <property type="match status" value="1"/>
</dbReference>
<dbReference type="GO" id="GO:0006310">
    <property type="term" value="P:DNA recombination"/>
    <property type="evidence" value="ECO:0007669"/>
    <property type="project" value="InterPro"/>
</dbReference>
<dbReference type="HOGENOM" id="CLU_012393_2_1_1"/>
<dbReference type="PANTHER" id="PTHR47165">
    <property type="entry name" value="OS03G0429900 PROTEIN"/>
    <property type="match status" value="1"/>
</dbReference>
<dbReference type="GO" id="GO:0006281">
    <property type="term" value="P:DNA repair"/>
    <property type="evidence" value="ECO:0007669"/>
    <property type="project" value="InterPro"/>
</dbReference>
<dbReference type="GO" id="GO:0006260">
    <property type="term" value="P:DNA replication"/>
    <property type="evidence" value="ECO:0007669"/>
    <property type="project" value="UniProtKB-KW"/>
</dbReference>
<evidence type="ECO:0000256" key="9">
    <source>
        <dbReference type="ARBA" id="ARBA00058595"/>
    </source>
</evidence>
<evidence type="ECO:0000256" key="3">
    <source>
        <dbReference type="ARBA" id="ARBA00022705"/>
    </source>
</evidence>
<comment type="subcellular location">
    <subcellularLocation>
        <location evidence="1 11">Nucleus</location>
    </subcellularLocation>
</comment>
<evidence type="ECO:0000259" key="12">
    <source>
        <dbReference type="Pfam" id="PF01336"/>
    </source>
</evidence>
<evidence type="ECO:0000259" key="15">
    <source>
        <dbReference type="Pfam" id="PF16900"/>
    </source>
</evidence>
<keyword evidence="17" id="KW-1185">Reference proteome</keyword>
<keyword evidence="7 11" id="KW-0238">DNA-binding</keyword>